<dbReference type="EMBL" id="BSRX01000046">
    <property type="protein sequence ID" value="GLW58052.1"/>
    <property type="molecule type" value="Genomic_DNA"/>
</dbReference>
<feature type="transmembrane region" description="Helical" evidence="1">
    <location>
        <begin position="99"/>
        <end position="118"/>
    </location>
</feature>
<evidence type="ECO:0000313" key="4">
    <source>
        <dbReference type="Proteomes" id="UP001165143"/>
    </source>
</evidence>
<feature type="domain" description="DUF6545" evidence="2">
    <location>
        <begin position="245"/>
        <end position="379"/>
    </location>
</feature>
<evidence type="ECO:0000313" key="3">
    <source>
        <dbReference type="EMBL" id="GLW58052.1"/>
    </source>
</evidence>
<keyword evidence="1" id="KW-0472">Membrane</keyword>
<name>A0A9W6PN57_9ACTN</name>
<dbReference type="Pfam" id="PF20182">
    <property type="entry name" value="DUF6545"/>
    <property type="match status" value="1"/>
</dbReference>
<feature type="transmembrane region" description="Helical" evidence="1">
    <location>
        <begin position="138"/>
        <end position="158"/>
    </location>
</feature>
<evidence type="ECO:0000259" key="2">
    <source>
        <dbReference type="Pfam" id="PF20182"/>
    </source>
</evidence>
<keyword evidence="1" id="KW-1133">Transmembrane helix</keyword>
<dbReference type="NCBIfam" id="NF042915">
    <property type="entry name" value="MAB_1171c_fam"/>
    <property type="match status" value="1"/>
</dbReference>
<comment type="caution">
    <text evidence="3">The sequence shown here is derived from an EMBL/GenBank/DDBJ whole genome shotgun (WGS) entry which is preliminary data.</text>
</comment>
<feature type="transmembrane region" description="Helical" evidence="1">
    <location>
        <begin position="66"/>
        <end position="87"/>
    </location>
</feature>
<dbReference type="AlphaFoldDB" id="A0A9W6PN57"/>
<dbReference type="RefSeq" id="WP_324606773.1">
    <property type="nucleotide sequence ID" value="NZ_BSRX01000046.1"/>
</dbReference>
<gene>
    <name evidence="3" type="ORF">Kpho01_60630</name>
</gene>
<dbReference type="InterPro" id="IPR050039">
    <property type="entry name" value="MAB_1171c-like"/>
</dbReference>
<sequence>MRVINLSVCAILWAIAVWRAPGAFRHKEKRVLWAAFFVLAVEMCFANDPAVLWLDGAIGVHGFAALLKHASAVSAAACVLVFLSRAAASSAPAARRGRLRPGTVVPLVTLAAMVVLFFRTDRPQEAVDPLTAYPEDPWLLAYTLLWTTYFGWAMFTASRLSWQWSRRPGPDSLRRGLRLICLGTGIGIAYTVHRASMLVVGRLGLHPLSAGTEQLLNRLLALVPLLLISAGSTMPMVPVAVRAGRQHYRLVRLYPLWAHLSDAVPQIRYGAARHPLADALDPRGVRDRLYRRTIEIRDAILVLNGAATVPMRLRAADHVEEAGLTGISATAAAEACWLRAAREAQVSGHARTGHLEAPVHSGADLDTEADLLLTLSNVYFSDLATAFARAHLARLTSPAGATP</sequence>
<protein>
    <recommendedName>
        <fullName evidence="2">DUF6545 domain-containing protein</fullName>
    </recommendedName>
</protein>
<organism evidence="3 4">
    <name type="scientific">Kitasatospora phosalacinea</name>
    <dbReference type="NCBI Taxonomy" id="2065"/>
    <lineage>
        <taxon>Bacteria</taxon>
        <taxon>Bacillati</taxon>
        <taxon>Actinomycetota</taxon>
        <taxon>Actinomycetes</taxon>
        <taxon>Kitasatosporales</taxon>
        <taxon>Streptomycetaceae</taxon>
        <taxon>Kitasatospora</taxon>
    </lineage>
</organism>
<dbReference type="InterPro" id="IPR046675">
    <property type="entry name" value="DUF6545"/>
</dbReference>
<feature type="transmembrane region" description="Helical" evidence="1">
    <location>
        <begin position="31"/>
        <end position="54"/>
    </location>
</feature>
<keyword evidence="1" id="KW-0812">Transmembrane</keyword>
<feature type="transmembrane region" description="Helical" evidence="1">
    <location>
        <begin position="179"/>
        <end position="199"/>
    </location>
</feature>
<accession>A0A9W6PN57</accession>
<dbReference type="Proteomes" id="UP001165143">
    <property type="component" value="Unassembled WGS sequence"/>
</dbReference>
<proteinExistence type="predicted"/>
<evidence type="ECO:0000256" key="1">
    <source>
        <dbReference type="SAM" id="Phobius"/>
    </source>
</evidence>
<reference evidence="3" key="1">
    <citation type="submission" date="2023-02" db="EMBL/GenBank/DDBJ databases">
        <title>Kitasatospora phosalacinea NBRC 14362.</title>
        <authorList>
            <person name="Ichikawa N."/>
            <person name="Sato H."/>
            <person name="Tonouchi N."/>
        </authorList>
    </citation>
    <scope>NUCLEOTIDE SEQUENCE</scope>
    <source>
        <strain evidence="3">NBRC 14362</strain>
    </source>
</reference>
<feature type="transmembrane region" description="Helical" evidence="1">
    <location>
        <begin position="219"/>
        <end position="241"/>
    </location>
</feature>